<evidence type="ECO:0000256" key="2">
    <source>
        <dbReference type="ARBA" id="ARBA00023157"/>
    </source>
</evidence>
<keyword evidence="3" id="KW-1133">Transmembrane helix</keyword>
<dbReference type="InterPro" id="IPR043504">
    <property type="entry name" value="Peptidase_S1_PA_chymotrypsin"/>
</dbReference>
<dbReference type="Pfam" id="PF00089">
    <property type="entry name" value="Trypsin"/>
    <property type="match status" value="1"/>
</dbReference>
<dbReference type="InterPro" id="IPR001254">
    <property type="entry name" value="Trypsin_dom"/>
</dbReference>
<dbReference type="InterPro" id="IPR033116">
    <property type="entry name" value="TRYPSIN_SER"/>
</dbReference>
<dbReference type="PANTHER" id="PTHR24276:SF98">
    <property type="entry name" value="FI18310P1-RELATED"/>
    <property type="match status" value="1"/>
</dbReference>
<comment type="similarity">
    <text evidence="1">Belongs to the peptidase S1 family.</text>
</comment>
<keyword evidence="2" id="KW-1015">Disulfide bond</keyword>
<feature type="domain" description="Peptidase S1" evidence="5">
    <location>
        <begin position="49"/>
        <end position="248"/>
    </location>
</feature>
<keyword evidence="3" id="KW-0812">Transmembrane</keyword>
<evidence type="ECO:0000259" key="5">
    <source>
        <dbReference type="PROSITE" id="PS50240"/>
    </source>
</evidence>
<dbReference type="SUPFAM" id="SSF50494">
    <property type="entry name" value="Trypsin-like serine proteases"/>
    <property type="match status" value="1"/>
</dbReference>
<dbReference type="InterPro" id="IPR050430">
    <property type="entry name" value="Peptidase_S1"/>
</dbReference>
<dbReference type="PRINTS" id="PR00722">
    <property type="entry name" value="CHYMOTRYPSIN"/>
</dbReference>
<dbReference type="Proteomes" id="UP000215771">
    <property type="component" value="Unassembled WGS sequence"/>
</dbReference>
<dbReference type="GO" id="GO:0006508">
    <property type="term" value="P:proteolysis"/>
    <property type="evidence" value="ECO:0007669"/>
    <property type="project" value="InterPro"/>
</dbReference>
<comment type="caution">
    <text evidence="6">The sequence shown here is derived from an EMBL/GenBank/DDBJ whole genome shotgun (WGS) entry which is preliminary data.</text>
</comment>
<dbReference type="PROSITE" id="PS50240">
    <property type="entry name" value="TRYPSIN_DOM"/>
    <property type="match status" value="1"/>
</dbReference>
<dbReference type="SMART" id="SM00020">
    <property type="entry name" value="Tryp_SPc"/>
    <property type="match status" value="1"/>
</dbReference>
<dbReference type="GO" id="GO:0004252">
    <property type="term" value="F:serine-type endopeptidase activity"/>
    <property type="evidence" value="ECO:0007669"/>
    <property type="project" value="InterPro"/>
</dbReference>
<evidence type="ECO:0000313" key="7">
    <source>
        <dbReference type="Proteomes" id="UP000215771"/>
    </source>
</evidence>
<gene>
    <name evidence="6" type="ORF">CIG21_03875</name>
</gene>
<sequence length="299" mass="29657">MRISTSTIPAAAALVAALTALAATPAGALESDTFAVDSPDTASEGASVVSVRTANDDPADGVCTGTAVAPHWVVTARHCMDHLPTAGGSVRTGEGDAQRTVAVDRWLTAPQGDIALLHTAEDLGLERYATVDTEVPGPDTAARVYGWSSDGSGATTRLPVTDATVESASPMALFDAHQALTIALAQGAGIQGGDSGGPVFRDGKLTGVLSAGLFVNPDDPDEIAMDTNAAASAAPLGDAAAWINDTIADDLSDADAAADPGAGGASAAPYLIAIAVLLAVAAGAAVVARRRGHGGVDKQ</sequence>
<organism evidence="6 7">
    <name type="scientific">Corynebacterium hadale</name>
    <dbReference type="NCBI Taxonomy" id="2026255"/>
    <lineage>
        <taxon>Bacteria</taxon>
        <taxon>Bacillati</taxon>
        <taxon>Actinomycetota</taxon>
        <taxon>Actinomycetes</taxon>
        <taxon>Mycobacteriales</taxon>
        <taxon>Corynebacteriaceae</taxon>
        <taxon>Corynebacterium</taxon>
    </lineage>
</organism>
<dbReference type="PANTHER" id="PTHR24276">
    <property type="entry name" value="POLYSERASE-RELATED"/>
    <property type="match status" value="1"/>
</dbReference>
<feature type="transmembrane region" description="Helical" evidence="3">
    <location>
        <begin position="267"/>
        <end position="288"/>
    </location>
</feature>
<dbReference type="InterPro" id="IPR001314">
    <property type="entry name" value="Peptidase_S1A"/>
</dbReference>
<dbReference type="PROSITE" id="PS00135">
    <property type="entry name" value="TRYPSIN_SER"/>
    <property type="match status" value="1"/>
</dbReference>
<feature type="chain" id="PRO_5039010346" description="Peptidase S1 domain-containing protein" evidence="4">
    <location>
        <begin position="23"/>
        <end position="299"/>
    </location>
</feature>
<reference evidence="6 7" key="1">
    <citation type="submission" date="2017-08" db="EMBL/GenBank/DDBJ databases">
        <authorList>
            <person name="de Groot N.N."/>
        </authorList>
    </citation>
    <scope>NUCLEOTIDE SEQUENCE [LARGE SCALE GENOMIC DNA]</scope>
    <source>
        <strain evidence="6 7">NBT06-6</strain>
    </source>
</reference>
<feature type="signal peptide" evidence="4">
    <location>
        <begin position="1"/>
        <end position="22"/>
    </location>
</feature>
<evidence type="ECO:0000256" key="1">
    <source>
        <dbReference type="ARBA" id="ARBA00007664"/>
    </source>
</evidence>
<dbReference type="InterPro" id="IPR009003">
    <property type="entry name" value="Peptidase_S1_PA"/>
</dbReference>
<protein>
    <recommendedName>
        <fullName evidence="5">Peptidase S1 domain-containing protein</fullName>
    </recommendedName>
</protein>
<evidence type="ECO:0000313" key="6">
    <source>
        <dbReference type="EMBL" id="PAJ70454.1"/>
    </source>
</evidence>
<keyword evidence="3" id="KW-0472">Membrane</keyword>
<evidence type="ECO:0000256" key="4">
    <source>
        <dbReference type="SAM" id="SignalP"/>
    </source>
</evidence>
<name>A0A269PEG0_9CORY</name>
<dbReference type="RefSeq" id="WP_095275894.1">
    <property type="nucleotide sequence ID" value="NZ_CP047655.1"/>
</dbReference>
<dbReference type="AlphaFoldDB" id="A0A269PEG0"/>
<proteinExistence type="inferred from homology"/>
<dbReference type="Gene3D" id="2.40.10.10">
    <property type="entry name" value="Trypsin-like serine proteases"/>
    <property type="match status" value="1"/>
</dbReference>
<evidence type="ECO:0000256" key="3">
    <source>
        <dbReference type="SAM" id="Phobius"/>
    </source>
</evidence>
<accession>A0A269PEG0</accession>
<dbReference type="EMBL" id="NQMQ01000009">
    <property type="protein sequence ID" value="PAJ70454.1"/>
    <property type="molecule type" value="Genomic_DNA"/>
</dbReference>
<keyword evidence="4" id="KW-0732">Signal</keyword>